<comment type="caution">
    <text evidence="2">The sequence shown here is derived from an EMBL/GenBank/DDBJ whole genome shotgun (WGS) entry which is preliminary data.</text>
</comment>
<accession>K2H0C4</accession>
<name>K2H0C4_9BACT</name>
<keyword evidence="1" id="KW-0472">Membrane</keyword>
<keyword evidence="1" id="KW-1133">Transmembrane helix</keyword>
<gene>
    <name evidence="2" type="ORF">ACD_2C00207G0006</name>
</gene>
<reference evidence="2" key="1">
    <citation type="journal article" date="2012" name="Science">
        <title>Fermentation, hydrogen, and sulfur metabolism in multiple uncultivated bacterial phyla.</title>
        <authorList>
            <person name="Wrighton K.C."/>
            <person name="Thomas B.C."/>
            <person name="Sharon I."/>
            <person name="Miller C.S."/>
            <person name="Castelle C.J."/>
            <person name="VerBerkmoes N.C."/>
            <person name="Wilkins M.J."/>
            <person name="Hettich R.L."/>
            <person name="Lipton M.S."/>
            <person name="Williams K.H."/>
            <person name="Long P.E."/>
            <person name="Banfield J.F."/>
        </authorList>
    </citation>
    <scope>NUCLEOTIDE SEQUENCE [LARGE SCALE GENOMIC DNA]</scope>
</reference>
<evidence type="ECO:0000313" key="2">
    <source>
        <dbReference type="EMBL" id="EKE29220.1"/>
    </source>
</evidence>
<proteinExistence type="predicted"/>
<dbReference type="EMBL" id="AMFJ01000207">
    <property type="protein sequence ID" value="EKE29220.1"/>
    <property type="molecule type" value="Genomic_DNA"/>
</dbReference>
<sequence length="289" mass="33120">METKKIAYMALWMLVWWILVVGAGTYATSGRSISMHWIGFGWWRGWFERTGSGWEATFAKLVSKTVVNTASWVEVTLTTTDSWALAHIQAMSEFMLNKKPLDQTKVTLTSVKLDNWVKLTIVWSDADTIKKIQDVAANSNWLFPMWGWKWFKPWMMKDGKWFGKSGSGSFGQSAFDKLVTKTIVNTASWVESTLTTTDSGALARLQSMATMMNSKPHPDAEKITITSVKIDNGIKLTITWSDADTIKKIQEKAASGKWFFPMWEGKWMMRGGKWGFWGWFDWGMMRGWR</sequence>
<protein>
    <submittedName>
        <fullName evidence="2">Uncharacterized protein</fullName>
    </submittedName>
</protein>
<dbReference type="AlphaFoldDB" id="K2H0C4"/>
<evidence type="ECO:0000256" key="1">
    <source>
        <dbReference type="SAM" id="Phobius"/>
    </source>
</evidence>
<organism evidence="2">
    <name type="scientific">uncultured bacterium</name>
    <name type="common">gcode 4</name>
    <dbReference type="NCBI Taxonomy" id="1234023"/>
    <lineage>
        <taxon>Bacteria</taxon>
        <taxon>environmental samples</taxon>
    </lineage>
</organism>
<feature type="transmembrane region" description="Helical" evidence="1">
    <location>
        <begin position="6"/>
        <end position="27"/>
    </location>
</feature>
<keyword evidence="1" id="KW-0812">Transmembrane</keyword>